<dbReference type="SUPFAM" id="SSF51905">
    <property type="entry name" value="FAD/NAD(P)-binding domain"/>
    <property type="match status" value="1"/>
</dbReference>
<comment type="caution">
    <text evidence="1">The sequence shown here is derived from an EMBL/GenBank/DDBJ whole genome shotgun (WGS) entry which is preliminary data.</text>
</comment>
<feature type="non-terminal residue" evidence="1">
    <location>
        <position position="1"/>
    </location>
</feature>
<name>A0A820SKN4_9BILA</name>
<proteinExistence type="predicted"/>
<dbReference type="InterPro" id="IPR036188">
    <property type="entry name" value="FAD/NAD-bd_sf"/>
</dbReference>
<dbReference type="Proteomes" id="UP000663868">
    <property type="component" value="Unassembled WGS sequence"/>
</dbReference>
<organism evidence="1 2">
    <name type="scientific">Adineta steineri</name>
    <dbReference type="NCBI Taxonomy" id="433720"/>
    <lineage>
        <taxon>Eukaryota</taxon>
        <taxon>Metazoa</taxon>
        <taxon>Spiralia</taxon>
        <taxon>Gnathifera</taxon>
        <taxon>Rotifera</taxon>
        <taxon>Eurotatoria</taxon>
        <taxon>Bdelloidea</taxon>
        <taxon>Adinetida</taxon>
        <taxon>Adinetidae</taxon>
        <taxon>Adineta</taxon>
    </lineage>
</organism>
<dbReference type="PANTHER" id="PTHR15192">
    <property type="entry name" value="PROTEIN CBG05349"/>
    <property type="match status" value="1"/>
</dbReference>
<sequence length="65" mass="7460">NTTDIRCFDRYERKDVVIIGNGPSAIALSYLLSGHIPYWNGCPVSNDYLNMKLEKHVKDNSLFEQ</sequence>
<dbReference type="InterPro" id="IPR029731">
    <property type="entry name" value="OSGIN1/2"/>
</dbReference>
<feature type="non-terminal residue" evidence="1">
    <location>
        <position position="65"/>
    </location>
</feature>
<evidence type="ECO:0000313" key="1">
    <source>
        <dbReference type="EMBL" id="CAF4452707.1"/>
    </source>
</evidence>
<reference evidence="1" key="1">
    <citation type="submission" date="2021-02" db="EMBL/GenBank/DDBJ databases">
        <authorList>
            <person name="Nowell W R."/>
        </authorList>
    </citation>
    <scope>NUCLEOTIDE SEQUENCE</scope>
</reference>
<dbReference type="AlphaFoldDB" id="A0A820SKN4"/>
<accession>A0A820SKN4</accession>
<protein>
    <submittedName>
        <fullName evidence="1">Uncharacterized protein</fullName>
    </submittedName>
</protein>
<dbReference type="PANTHER" id="PTHR15192:SF8">
    <property type="entry name" value="FAD_NAD(P)-BINDING DOMAIN-CONTAINING PROTEIN"/>
    <property type="match status" value="1"/>
</dbReference>
<evidence type="ECO:0000313" key="2">
    <source>
        <dbReference type="Proteomes" id="UP000663868"/>
    </source>
</evidence>
<dbReference type="EMBL" id="CAJOBB010031696">
    <property type="protein sequence ID" value="CAF4452707.1"/>
    <property type="molecule type" value="Genomic_DNA"/>
</dbReference>
<gene>
    <name evidence="1" type="ORF">KXQ929_LOCUS54051</name>
</gene>